<comment type="caution">
    <text evidence="2">The sequence shown here is derived from an EMBL/GenBank/DDBJ whole genome shotgun (WGS) entry which is preliminary data.</text>
</comment>
<dbReference type="Proteomes" id="UP000887116">
    <property type="component" value="Unassembled WGS sequence"/>
</dbReference>
<keyword evidence="3" id="KW-1185">Reference proteome</keyword>
<evidence type="ECO:0000313" key="3">
    <source>
        <dbReference type="Proteomes" id="UP000887116"/>
    </source>
</evidence>
<sequence>MKAPPLLLIYLKCSPESKKRREWRNAPPTAARPNTLAGKSVKRSGMAAGTCAVGFIGSYHNGEGGDSTIQRNTQQSAGADALPPCDRWLGLNGW</sequence>
<accession>A0A8X6LA86</accession>
<dbReference type="EMBL" id="BMAO01025021">
    <property type="protein sequence ID" value="GFQ99558.1"/>
    <property type="molecule type" value="Genomic_DNA"/>
</dbReference>
<organism evidence="2 3">
    <name type="scientific">Trichonephila clavata</name>
    <name type="common">Joro spider</name>
    <name type="synonym">Nephila clavata</name>
    <dbReference type="NCBI Taxonomy" id="2740835"/>
    <lineage>
        <taxon>Eukaryota</taxon>
        <taxon>Metazoa</taxon>
        <taxon>Ecdysozoa</taxon>
        <taxon>Arthropoda</taxon>
        <taxon>Chelicerata</taxon>
        <taxon>Arachnida</taxon>
        <taxon>Araneae</taxon>
        <taxon>Araneomorphae</taxon>
        <taxon>Entelegynae</taxon>
        <taxon>Araneoidea</taxon>
        <taxon>Nephilidae</taxon>
        <taxon>Trichonephila</taxon>
    </lineage>
</organism>
<evidence type="ECO:0000313" key="2">
    <source>
        <dbReference type="EMBL" id="GFQ99558.1"/>
    </source>
</evidence>
<gene>
    <name evidence="2" type="ORF">TNCT_79991</name>
</gene>
<evidence type="ECO:0000256" key="1">
    <source>
        <dbReference type="SAM" id="MobiDB-lite"/>
    </source>
</evidence>
<reference evidence="2" key="1">
    <citation type="submission" date="2020-07" db="EMBL/GenBank/DDBJ databases">
        <title>Multicomponent nature underlies the extraordinary mechanical properties of spider dragline silk.</title>
        <authorList>
            <person name="Kono N."/>
            <person name="Nakamura H."/>
            <person name="Mori M."/>
            <person name="Yoshida Y."/>
            <person name="Ohtoshi R."/>
            <person name="Malay A.D."/>
            <person name="Moran D.A.P."/>
            <person name="Tomita M."/>
            <person name="Numata K."/>
            <person name="Arakawa K."/>
        </authorList>
    </citation>
    <scope>NUCLEOTIDE SEQUENCE</scope>
</reference>
<name>A0A8X6LA86_TRICU</name>
<feature type="region of interest" description="Disordered" evidence="1">
    <location>
        <begin position="19"/>
        <end position="44"/>
    </location>
</feature>
<feature type="compositionally biased region" description="Polar residues" evidence="1">
    <location>
        <begin position="67"/>
        <end position="77"/>
    </location>
</feature>
<feature type="region of interest" description="Disordered" evidence="1">
    <location>
        <begin position="63"/>
        <end position="82"/>
    </location>
</feature>
<protein>
    <submittedName>
        <fullName evidence="2">Uncharacterized protein</fullName>
    </submittedName>
</protein>
<proteinExistence type="predicted"/>
<dbReference type="AlphaFoldDB" id="A0A8X6LA86"/>